<dbReference type="Proteomes" id="UP000245469">
    <property type="component" value="Unassembled WGS sequence"/>
</dbReference>
<dbReference type="Pfam" id="PF00982">
    <property type="entry name" value="Glyco_transf_20"/>
    <property type="match status" value="1"/>
</dbReference>
<proteinExistence type="inferred from homology"/>
<evidence type="ECO:0000256" key="8">
    <source>
        <dbReference type="RuleBase" id="RU362045"/>
    </source>
</evidence>
<dbReference type="InterPro" id="IPR012766">
    <property type="entry name" value="Trehalose_OtsA"/>
</dbReference>
<comment type="subunit">
    <text evidence="8">Homotetramer.</text>
</comment>
<sequence>MPQGVGEYDFVVVANRLPVDRVVADDGSVTWRTSPGGLVTALEPVMRRAEGAWVGWSGDAGEAPAPFEGDDMHLVPVPLSEEEVSTYYEGFSNDTLWPLYHDVIAVPTYHRAWWEAYVRVNRRFAEAAAAQASEGATVWVQDYQLQLVPAVLRELRPDLRIGFFNHIPFPPYELFAQMPWRRQVIEGLLGADLVGFQRQSDANNFLRVCRRLLGIDSRRHRLQVADGRGGTREVHAAAFPISIDTPAFEELAARPSVQSRVAEVRFELGAPRKLLLGVDRLDYTKGIMHRLKAYGELLDDGVVDPEDTVLVQVATPSRERVDSYRQLRDEIELAVGRINGEHGTIGRAAVHYLHHNQPREEMSALYQAADVMLVTALRDGMNLVAKEYAASRLDERGVLVLSEFTGAADELTGALLVNPHDIVGLKRTMVQALEMPDKEQARRMRQLRRRVRTHDVTRWAEAFLSALDTGSGSGTTVSEAEQAATAEPTVELAGDR</sequence>
<dbReference type="PANTHER" id="PTHR10788">
    <property type="entry name" value="TREHALOSE-6-PHOSPHATE SYNTHASE"/>
    <property type="match status" value="1"/>
</dbReference>
<organism evidence="10 11">
    <name type="scientific">Quadrisphaera granulorum</name>
    <dbReference type="NCBI Taxonomy" id="317664"/>
    <lineage>
        <taxon>Bacteria</taxon>
        <taxon>Bacillati</taxon>
        <taxon>Actinomycetota</taxon>
        <taxon>Actinomycetes</taxon>
        <taxon>Kineosporiales</taxon>
        <taxon>Kineosporiaceae</taxon>
        <taxon>Quadrisphaera</taxon>
    </lineage>
</organism>
<dbReference type="AlphaFoldDB" id="A0A316A5A9"/>
<dbReference type="UniPathway" id="UPA00299"/>
<protein>
    <recommendedName>
        <fullName evidence="4 8">Trehalose-6-phosphate synthase</fullName>
        <ecNumber evidence="3 8">2.4.1.15</ecNumber>
    </recommendedName>
    <alternativeName>
        <fullName evidence="8">Osmoregulatory trehalose synthesis protein A</fullName>
    </alternativeName>
    <alternativeName>
        <fullName evidence="8">UDP-glucose-glucosephosphate glucosyltransferase</fullName>
    </alternativeName>
</protein>
<evidence type="ECO:0000313" key="11">
    <source>
        <dbReference type="Proteomes" id="UP000245469"/>
    </source>
</evidence>
<comment type="pathway">
    <text evidence="1 8">Glycan biosynthesis; trehalose biosynthesis.</text>
</comment>
<evidence type="ECO:0000313" key="10">
    <source>
        <dbReference type="EMBL" id="PWJ52719.1"/>
    </source>
</evidence>
<comment type="catalytic activity">
    <reaction evidence="7 8">
        <text>D-glucose 6-phosphate + UDP-alpha-D-glucose = alpha,alpha-trehalose 6-phosphate + UDP + H(+)</text>
        <dbReference type="Rhea" id="RHEA:18889"/>
        <dbReference type="ChEBI" id="CHEBI:15378"/>
        <dbReference type="ChEBI" id="CHEBI:58223"/>
        <dbReference type="ChEBI" id="CHEBI:58429"/>
        <dbReference type="ChEBI" id="CHEBI:58885"/>
        <dbReference type="ChEBI" id="CHEBI:61548"/>
        <dbReference type="EC" id="2.4.1.15"/>
    </reaction>
</comment>
<comment type="caution">
    <text evidence="10">The sequence shown here is derived from an EMBL/GenBank/DDBJ whole genome shotgun (WGS) entry which is preliminary data.</text>
</comment>
<comment type="function">
    <text evidence="8">Probably involved in the osmoprotection via the biosynthesis of trehalose. Catalyzes the transfer of glucose from UDP-alpha-D-glucose (UDP-Glc) to D-glucose 6-phosphate (Glc-6-P) to form trehalose-6-phosphate. Acts with retention of the anomeric configuration of the UDP-sugar donor.</text>
</comment>
<dbReference type="SUPFAM" id="SSF53756">
    <property type="entry name" value="UDP-Glycosyltransferase/glycogen phosphorylase"/>
    <property type="match status" value="1"/>
</dbReference>
<dbReference type="EC" id="2.4.1.15" evidence="3 8"/>
<evidence type="ECO:0000256" key="7">
    <source>
        <dbReference type="ARBA" id="ARBA00048039"/>
    </source>
</evidence>
<dbReference type="Gene3D" id="3.40.50.2000">
    <property type="entry name" value="Glycogen Phosphorylase B"/>
    <property type="match status" value="2"/>
</dbReference>
<reference evidence="10 11" key="1">
    <citation type="submission" date="2018-03" db="EMBL/GenBank/DDBJ databases">
        <title>Genomic Encyclopedia of Archaeal and Bacterial Type Strains, Phase II (KMG-II): from individual species to whole genera.</title>
        <authorList>
            <person name="Goeker M."/>
        </authorList>
    </citation>
    <scope>NUCLEOTIDE SEQUENCE [LARGE SCALE GENOMIC DNA]</scope>
    <source>
        <strain evidence="10 11">DSM 44889</strain>
    </source>
</reference>
<feature type="region of interest" description="Disordered" evidence="9">
    <location>
        <begin position="470"/>
        <end position="496"/>
    </location>
</feature>
<keyword evidence="5 8" id="KW-0328">Glycosyltransferase</keyword>
<dbReference type="CDD" id="cd03788">
    <property type="entry name" value="GT20_TPS"/>
    <property type="match status" value="1"/>
</dbReference>
<evidence type="ECO:0000256" key="5">
    <source>
        <dbReference type="ARBA" id="ARBA00022676"/>
    </source>
</evidence>
<evidence type="ECO:0000256" key="2">
    <source>
        <dbReference type="ARBA" id="ARBA00008799"/>
    </source>
</evidence>
<dbReference type="InterPro" id="IPR001830">
    <property type="entry name" value="Glyco_trans_20"/>
</dbReference>
<comment type="similarity">
    <text evidence="2 8">Belongs to the glycosyltransferase 20 family.</text>
</comment>
<keyword evidence="6 8" id="KW-0808">Transferase</keyword>
<dbReference type="EMBL" id="QGDQ01000018">
    <property type="protein sequence ID" value="PWJ52719.1"/>
    <property type="molecule type" value="Genomic_DNA"/>
</dbReference>
<evidence type="ECO:0000256" key="6">
    <source>
        <dbReference type="ARBA" id="ARBA00022679"/>
    </source>
</evidence>
<evidence type="ECO:0000256" key="1">
    <source>
        <dbReference type="ARBA" id="ARBA00005199"/>
    </source>
</evidence>
<evidence type="ECO:0000256" key="3">
    <source>
        <dbReference type="ARBA" id="ARBA00012538"/>
    </source>
</evidence>
<evidence type="ECO:0000256" key="9">
    <source>
        <dbReference type="SAM" id="MobiDB-lite"/>
    </source>
</evidence>
<accession>A0A316A5A9</accession>
<dbReference type="GO" id="GO:0005992">
    <property type="term" value="P:trehalose biosynthetic process"/>
    <property type="evidence" value="ECO:0007669"/>
    <property type="project" value="UniProtKB-UniRule"/>
</dbReference>
<dbReference type="NCBIfam" id="TIGR02400">
    <property type="entry name" value="trehalose_OtsA"/>
    <property type="match status" value="1"/>
</dbReference>
<dbReference type="PANTHER" id="PTHR10788:SF106">
    <property type="entry name" value="BCDNA.GH08860"/>
    <property type="match status" value="1"/>
</dbReference>
<name>A0A316A5A9_9ACTN</name>
<feature type="compositionally biased region" description="Polar residues" evidence="9">
    <location>
        <begin position="470"/>
        <end position="479"/>
    </location>
</feature>
<evidence type="ECO:0000256" key="4">
    <source>
        <dbReference type="ARBA" id="ARBA00018539"/>
    </source>
</evidence>
<keyword evidence="11" id="KW-1185">Reference proteome</keyword>
<gene>
    <name evidence="10" type="ORF">BXY45_11894</name>
</gene>
<dbReference type="GO" id="GO:0003825">
    <property type="term" value="F:alpha,alpha-trehalose-phosphate synthase (UDP-forming) activity"/>
    <property type="evidence" value="ECO:0007669"/>
    <property type="project" value="UniProtKB-UniRule"/>
</dbReference>